<comment type="pathway">
    <text evidence="2">Carbohydrate metabolism; tricarboxylic acid cycle; isocitrate from oxaloacetate: step 2/2.</text>
</comment>
<dbReference type="GO" id="GO:0003723">
    <property type="term" value="F:RNA binding"/>
    <property type="evidence" value="ECO:0007669"/>
    <property type="project" value="UniProtKB-KW"/>
</dbReference>
<dbReference type="eggNOG" id="COG1048">
    <property type="taxonomic scope" value="Bacteria"/>
</dbReference>
<feature type="domain" description="Aconitase A/isopropylmalate dehydratase small subunit swivel" evidence="14">
    <location>
        <begin position="693"/>
        <end position="820"/>
    </location>
</feature>
<dbReference type="FunFam" id="3.30.499.10:FF:000002">
    <property type="entry name" value="Aconitate hydratase"/>
    <property type="match status" value="1"/>
</dbReference>
<dbReference type="GO" id="GO:0046872">
    <property type="term" value="F:metal ion binding"/>
    <property type="evidence" value="ECO:0007669"/>
    <property type="project" value="UniProtKB-KW"/>
</dbReference>
<organism evidence="15 16">
    <name type="scientific">Pantoea rwandensis</name>
    <dbReference type="NCBI Taxonomy" id="1076550"/>
    <lineage>
        <taxon>Bacteria</taxon>
        <taxon>Pseudomonadati</taxon>
        <taxon>Pseudomonadota</taxon>
        <taxon>Gammaproteobacteria</taxon>
        <taxon>Enterobacterales</taxon>
        <taxon>Erwiniaceae</taxon>
        <taxon>Pantoea</taxon>
    </lineage>
</organism>
<dbReference type="NCBIfam" id="NF009520">
    <property type="entry name" value="PRK12881.1"/>
    <property type="match status" value="1"/>
</dbReference>
<dbReference type="GO" id="GO:0051539">
    <property type="term" value="F:4 iron, 4 sulfur cluster binding"/>
    <property type="evidence" value="ECO:0007669"/>
    <property type="project" value="UniProtKB-KW"/>
</dbReference>
<dbReference type="PROSITE" id="PS00450">
    <property type="entry name" value="ACONITASE_1"/>
    <property type="match status" value="1"/>
</dbReference>
<dbReference type="CDD" id="cd01580">
    <property type="entry name" value="AcnA_IRP_Swivel"/>
    <property type="match status" value="1"/>
</dbReference>
<feature type="domain" description="Aconitase/3-isopropylmalate dehydratase large subunit alpha/beta/alpha" evidence="13">
    <location>
        <begin position="69"/>
        <end position="564"/>
    </location>
</feature>
<dbReference type="FunFam" id="3.20.19.10:FF:000001">
    <property type="entry name" value="Aconitate hydratase"/>
    <property type="match status" value="1"/>
</dbReference>
<evidence type="ECO:0000256" key="7">
    <source>
        <dbReference type="ARBA" id="ARBA00022884"/>
    </source>
</evidence>
<dbReference type="Pfam" id="PF00694">
    <property type="entry name" value="Aconitase_C"/>
    <property type="match status" value="1"/>
</dbReference>
<dbReference type="InterPro" id="IPR001030">
    <property type="entry name" value="Acoase/IPM_deHydtase_lsu_aba"/>
</dbReference>
<evidence type="ECO:0000256" key="2">
    <source>
        <dbReference type="ARBA" id="ARBA00004717"/>
    </source>
</evidence>
<evidence type="ECO:0000259" key="13">
    <source>
        <dbReference type="Pfam" id="PF00330"/>
    </source>
</evidence>
<accession>A0A1X1CZX2</accession>
<keyword evidence="4 12" id="KW-0004">4Fe-4S</keyword>
<protein>
    <recommendedName>
        <fullName evidence="12">Aconitate hydratase</fullName>
        <shortName evidence="12">Aconitase</shortName>
        <ecNumber evidence="12">4.2.1.3</ecNumber>
    </recommendedName>
</protein>
<dbReference type="Pfam" id="PF00330">
    <property type="entry name" value="Aconitase"/>
    <property type="match status" value="1"/>
</dbReference>
<dbReference type="Proteomes" id="UP000193558">
    <property type="component" value="Unassembled WGS sequence"/>
</dbReference>
<evidence type="ECO:0000256" key="5">
    <source>
        <dbReference type="ARBA" id="ARBA00022532"/>
    </source>
</evidence>
<evidence type="ECO:0000256" key="6">
    <source>
        <dbReference type="ARBA" id="ARBA00022723"/>
    </source>
</evidence>
<dbReference type="PANTHER" id="PTHR11670">
    <property type="entry name" value="ACONITASE/IRON-RESPONSIVE ELEMENT FAMILY MEMBER"/>
    <property type="match status" value="1"/>
</dbReference>
<dbReference type="InterPro" id="IPR000573">
    <property type="entry name" value="AconitaseA/IPMdHydase_ssu_swvl"/>
</dbReference>
<comment type="function">
    <text evidence="12">Catalyzes the isomerization of citrate to isocitrate via cis-aconitate.</text>
</comment>
<evidence type="ECO:0000256" key="10">
    <source>
        <dbReference type="ARBA" id="ARBA00023239"/>
    </source>
</evidence>
<dbReference type="SUPFAM" id="SSF52016">
    <property type="entry name" value="LeuD/IlvD-like"/>
    <property type="match status" value="1"/>
</dbReference>
<keyword evidence="6" id="KW-0479">Metal-binding</keyword>
<dbReference type="Gene3D" id="6.10.190.10">
    <property type="match status" value="1"/>
</dbReference>
<reference evidence="15 16" key="1">
    <citation type="journal article" date="2017" name="Antonie Van Leeuwenhoek">
        <title>Phylogenomic resolution of the bacterial genus Pantoea and its relationship with Erwinia and Tatumella.</title>
        <authorList>
            <person name="Palmer M."/>
            <person name="Steenkamp E.T."/>
            <person name="Coetzee M.P."/>
            <person name="Chan W.Y."/>
            <person name="van Zyl E."/>
            <person name="De Maayer P."/>
            <person name="Coutinho T.A."/>
            <person name="Blom J."/>
            <person name="Smits T.H."/>
            <person name="Duffy B."/>
            <person name="Venter S.N."/>
        </authorList>
    </citation>
    <scope>NUCLEOTIDE SEQUENCE [LARGE SCALE GENOMIC DNA]</scope>
    <source>
        <strain evidence="15 16">LMG 26275</strain>
    </source>
</reference>
<dbReference type="EMBL" id="MLFR01000006">
    <property type="protein sequence ID" value="ORM69988.1"/>
    <property type="molecule type" value="Genomic_DNA"/>
</dbReference>
<evidence type="ECO:0000256" key="3">
    <source>
        <dbReference type="ARBA" id="ARBA00007185"/>
    </source>
</evidence>
<dbReference type="EC" id="4.2.1.3" evidence="12"/>
<evidence type="ECO:0000256" key="8">
    <source>
        <dbReference type="ARBA" id="ARBA00023004"/>
    </source>
</evidence>
<dbReference type="RefSeq" id="WP_084934153.1">
    <property type="nucleotide sequence ID" value="NZ_MLFR01000006.1"/>
</dbReference>
<evidence type="ECO:0000313" key="16">
    <source>
        <dbReference type="Proteomes" id="UP000193558"/>
    </source>
</evidence>
<dbReference type="OrthoDB" id="9764318at2"/>
<proteinExistence type="inferred from homology"/>
<evidence type="ECO:0000256" key="12">
    <source>
        <dbReference type="RuleBase" id="RU361275"/>
    </source>
</evidence>
<name>A0A1X1CZX2_9GAMM</name>
<comment type="similarity">
    <text evidence="3 12">Belongs to the aconitase/IPM isomerase family.</text>
</comment>
<comment type="cofactor">
    <cofactor evidence="1">
        <name>[4Fe-4S] cluster</name>
        <dbReference type="ChEBI" id="CHEBI:49883"/>
    </cofactor>
</comment>
<dbReference type="PROSITE" id="PS01244">
    <property type="entry name" value="ACONITASE_2"/>
    <property type="match status" value="1"/>
</dbReference>
<comment type="catalytic activity">
    <reaction evidence="11 12">
        <text>citrate = D-threo-isocitrate</text>
        <dbReference type="Rhea" id="RHEA:10336"/>
        <dbReference type="ChEBI" id="CHEBI:15562"/>
        <dbReference type="ChEBI" id="CHEBI:16947"/>
        <dbReference type="EC" id="4.2.1.3"/>
    </reaction>
</comment>
<evidence type="ECO:0000259" key="14">
    <source>
        <dbReference type="Pfam" id="PF00694"/>
    </source>
</evidence>
<keyword evidence="9 12" id="KW-0411">Iron-sulfur</keyword>
<dbReference type="InterPro" id="IPR015928">
    <property type="entry name" value="Aconitase/3IPM_dehydase_swvl"/>
</dbReference>
<dbReference type="GO" id="GO:0006099">
    <property type="term" value="P:tricarboxylic acid cycle"/>
    <property type="evidence" value="ECO:0007669"/>
    <property type="project" value="UniProtKB-UniPathway"/>
</dbReference>
<dbReference type="InterPro" id="IPR018136">
    <property type="entry name" value="Aconitase_4Fe-4S_BS"/>
</dbReference>
<dbReference type="InterPro" id="IPR015931">
    <property type="entry name" value="Acnase/IPM_dHydase_lsu_aba_1/3"/>
</dbReference>
<dbReference type="Gene3D" id="3.20.19.10">
    <property type="entry name" value="Aconitase, domain 4"/>
    <property type="match status" value="1"/>
</dbReference>
<keyword evidence="10 12" id="KW-0456">Lyase</keyword>
<dbReference type="UniPathway" id="UPA00223">
    <property type="reaction ID" value="UER00718"/>
</dbReference>
<dbReference type="NCBIfam" id="NF006757">
    <property type="entry name" value="PRK09277.1"/>
    <property type="match status" value="1"/>
</dbReference>
<dbReference type="PRINTS" id="PR00415">
    <property type="entry name" value="ACONITASE"/>
</dbReference>
<dbReference type="InterPro" id="IPR044137">
    <property type="entry name" value="AcnA_IRP_Swivel"/>
</dbReference>
<sequence>MSLTLREQSQDTLDVRAKKYHYYSLPKAAQQLGNIDRLPKSMKVLLENLLRWQDGDSVTADDIQSLVSWQKDAHADREIAYRPARVLMQDFTGVPAVVDLAAMREAVKRLGGDVAKVNPLSPVDLVIDHSVTVDHFGDDDAFEENVRLEMERNHERYVFLRWGQKAFNRFRVVPPGTGICHQVNLEYLGKSVWHETLDGKEVAYPDTLVGTDSHTTMINALGVLGWGVGGIEAEAAMLGQPVSMLIPDVVGFKLTGKLRPGITATDLVLTVTQMLRKHGVVGKFVEFYGDGLADLPLADRATIANMAPEYGATCGFFPIDEVTLSYMTLTGRDAEQVELVEAYAKQQGMWRNPGDEPIFTSSLALDMAEVESSLAGPKRPQDRVSLGDVPAAFDASNELEVNHAQKTHRTVSYRDSETGDTYQLDDGAVVISAITSCTNTSNPSVLMAAGLLAKNAVERGLMRKPWVKASLAPGSKVVSDYLAVAQLTPYLDELGFNLVGYGCTTCIGNSGPLPDEIESAIKEGDLTVGAVLSGNRNFEGRIHPLIKTNWLASPPLVVAYALAGNMKLNLQNDPLGQDKQGKDVFLKDIWPSPEEIAAAVQKVTSDMFHKEYAEVFDGTPEWQQIKVSEAATYDWDEGSTYIRLSPFFDDMGKTPEPVQDIKGARILAMLGDSVTTDHISPAGSIKAESPAGRYLLAHGVERTDFNSYGSRRGNHEVMMRGTFANIRIRNEMVPGVEGGYTKHFPSNEQLAIYDAAMKYQEEGVPLAVIAGKEYGSGSSRDWAAKGPRLQGVRVVISESFERIHRSNLIGMGILPLEFPAGVTRKTLGLTGEESIDVADLALLKPGCTVSVTLTRTDGSKEQLDTRCRIDTGNELTYYQNDGILHYVIRNMLN</sequence>
<keyword evidence="8 12" id="KW-0408">Iron</keyword>
<dbReference type="STRING" id="1076550.LH22_11905"/>
<dbReference type="InterPro" id="IPR006249">
    <property type="entry name" value="Aconitase/IRP2"/>
</dbReference>
<evidence type="ECO:0000256" key="1">
    <source>
        <dbReference type="ARBA" id="ARBA00001966"/>
    </source>
</evidence>
<evidence type="ECO:0000256" key="11">
    <source>
        <dbReference type="ARBA" id="ARBA00023501"/>
    </source>
</evidence>
<dbReference type="NCBIfam" id="TIGR01341">
    <property type="entry name" value="aconitase_1"/>
    <property type="match status" value="1"/>
</dbReference>
<gene>
    <name evidence="15" type="ORF">HA51_08625</name>
</gene>
<comment type="caution">
    <text evidence="15">The sequence shown here is derived from an EMBL/GenBank/DDBJ whole genome shotgun (WGS) entry which is preliminary data.</text>
</comment>
<evidence type="ECO:0000256" key="4">
    <source>
        <dbReference type="ARBA" id="ARBA00022485"/>
    </source>
</evidence>
<dbReference type="Gene3D" id="3.30.499.10">
    <property type="entry name" value="Aconitase, domain 3"/>
    <property type="match status" value="2"/>
</dbReference>
<keyword evidence="7" id="KW-0694">RNA-binding</keyword>
<dbReference type="CDD" id="cd01586">
    <property type="entry name" value="AcnA_IRP"/>
    <property type="match status" value="1"/>
</dbReference>
<dbReference type="SUPFAM" id="SSF53732">
    <property type="entry name" value="Aconitase iron-sulfur domain"/>
    <property type="match status" value="1"/>
</dbReference>
<evidence type="ECO:0000256" key="9">
    <source>
        <dbReference type="ARBA" id="ARBA00023014"/>
    </source>
</evidence>
<dbReference type="InterPro" id="IPR036008">
    <property type="entry name" value="Aconitase_4Fe-4S_dom"/>
</dbReference>
<dbReference type="FunFam" id="3.30.499.10:FF:000009">
    <property type="entry name" value="Aconitate hydratase"/>
    <property type="match status" value="1"/>
</dbReference>
<keyword evidence="5" id="KW-0816">Tricarboxylic acid cycle</keyword>
<evidence type="ECO:0000313" key="15">
    <source>
        <dbReference type="EMBL" id="ORM69988.1"/>
    </source>
</evidence>
<dbReference type="AlphaFoldDB" id="A0A1X1CZX2"/>
<dbReference type="GO" id="GO:0003994">
    <property type="term" value="F:aconitate hydratase activity"/>
    <property type="evidence" value="ECO:0007669"/>
    <property type="project" value="UniProtKB-EC"/>
</dbReference>